<dbReference type="Gene3D" id="2.10.50.10">
    <property type="entry name" value="Tumor Necrosis Factor Receptor, subunit A, domain 2"/>
    <property type="match status" value="1"/>
</dbReference>
<protein>
    <recommendedName>
        <fullName evidence="1">Tyrosine-protein kinase ephrin type A/B receptor-like domain-containing protein</fullName>
    </recommendedName>
</protein>
<feature type="domain" description="Tyrosine-protein kinase ephrin type A/B receptor-like" evidence="1">
    <location>
        <begin position="769"/>
        <end position="823"/>
    </location>
</feature>
<evidence type="ECO:0000313" key="3">
    <source>
        <dbReference type="Proteomes" id="UP001162120"/>
    </source>
</evidence>
<dbReference type="EMBL" id="MT663534">
    <property type="protein sequence ID" value="QOI90264.1"/>
    <property type="molecule type" value="Genomic_DNA"/>
</dbReference>
<evidence type="ECO:0000259" key="1">
    <source>
        <dbReference type="Pfam" id="PF07699"/>
    </source>
</evidence>
<keyword evidence="3" id="KW-1185">Reference proteome</keyword>
<reference evidence="2" key="1">
    <citation type="submission" date="2020-06" db="EMBL/GenBank/DDBJ databases">
        <title>Lateral gene transfer of anion-conducting channel rhodopsins between green algae and giant viruses.</title>
        <authorList>
            <person name="Rozenberg A."/>
            <person name="Oppermann J."/>
            <person name="Wietek J."/>
            <person name="Fernandez Lahore R.G."/>
            <person name="Sandaa R.-A."/>
            <person name="Bratbak G."/>
            <person name="Hegemann P."/>
            <person name="Beja O."/>
        </authorList>
    </citation>
    <scope>NUCLEOTIDE SEQUENCE</scope>
    <source>
        <strain evidence="2">01B</strain>
    </source>
</reference>
<dbReference type="InterPro" id="IPR011641">
    <property type="entry name" value="Tyr-kin_ephrin_A/B_rcpt-like"/>
</dbReference>
<organism evidence="2 3">
    <name type="scientific">Pyramimonas orientalis virus 01B</name>
    <dbReference type="NCBI Taxonomy" id="3134525"/>
    <lineage>
        <taxon>Viruses</taxon>
        <taxon>Varidnaviria</taxon>
        <taxon>Bamfordvirae</taxon>
        <taxon>Nucleocytoviricota</taxon>
        <taxon>Megaviricetes</taxon>
        <taxon>Imitervirales</taxon>
        <taxon>Allomimiviridae</taxon>
        <taxon>Heliosvirus</taxon>
        <taxon>Heliosvirus raunefjordenense</taxon>
    </lineage>
</organism>
<accession>A0A7M3UNK1</accession>
<sequence length="1709" mass="188372">MLFYILFVVVISIGILLYIKSKNERKQKKHVEHFVNRTDMDDVLDYWCERNAPGGFDNYQGPWANDDYINKTNPRCGKHDCPTENCYYIERGPHHLNNPYEHYYHKKTEGMTWVDQENNDGMYCTSKHNIASNIHCEPNTIPHCTKHVTDIRTHYFNTTTNKWEVKYINYFMDNKGTCELRDVNYPYDIVSYIRTSDKSQIMGSPTTTVDGITISNKTVYNEPGPSCLLAYDSTAEKYYDDSDRSSYITMDNTKFNNYNPRTNAFVCISGNEKRYGHSNVVGKDDGFGCGWIDDIGAGCDACPIYKSECFLFDPDTRTYNKKNFLHIHLDADQNNTTDKVCDEYLVNDYMNGQFETLNVTNLDTQPNKVDSFLIDNNQATTRKEVNVSSGASGDGTLDACVDTLPDVCTSEDRWCYSLGVNVPSVGKDSYKFRESTQVPFDDKVIGMKYRRRWNSNGSACEYCLIDMDTNDCFDNSTVLTDMSGTACPAPYDIECPKGFVRKQDIENGAYCVKCGDTEYYNSTSKTCEPLLGCTVGQKFDPFTTINDVNGQEFHLYNYSTDTTIRDNTNGAITKDNFDKDSYAYLHNNLNTQCSPCDDVNSYMNNRDHVEFECNTCQFMDESGNINYVNNDKTECNRCVIANYEYSDDSYPKKRVMYSDRNNRTCETCPALDPNTDTQASLTTIASHTTDVEGVPGRCYRKCNSTQEVNHMRLTNPGSFKDYIEDVPAVINGDGSIATPAVPGHYEECEFECSENYYKSRGTCIPCAIGTQNTTNSATCTACPIGTFNSSEGSSCGQCPQGTGVLSTVRGSTTNTGSTNVTDCHIQCAGSSTTTVNYTTRNDYEIENCPSDNVCRLNGYTKDNLSSSQTNQTIGYKLVPAHGTNNLTVNPNVCNSPANTTVVNGCDAGFHSISDGNNRICCAQGLTYNSTTVSCDCPDVATYGNHVTEVSYQPGRGCVPTMCTNNVVPTNGTCVLTCNSDEYKNTSSFECIKCNLGSNVATIGVINQGTSQNDCRVTGCLEGYHLSANACIENLQECTYYEATNPVSTDSYVVDKTETLRGEAAEFPKYHERKNMSVTDCSTIQSSISACSSVDSIVNIADNLSACCENNKNFKTTNIVDIMQDGRKISREYVAIKALCCNTNTDIRISRDSDMNDHYGCCPSDQTLYVNGSHVQCCDTPSASQNHYLDDTGVCRVECQNGYFDASGTNSSECTPLASCPTSVIKVKTNRDIVGANANDDKYITSDGAYIAYRADVTNNDVTDSTYCEGNDADYDTHSQQTGTKRCIEANNTLNSDYVAYCCNEDGTYFGDDENSNFCGQSCPQYYYWVEDTTNTNSTIAIFNRTFNAPTHVRTNENCPSSTTSDPTKDGFSNVSITGNVATLYATVQKDCLVENENIDDHGKHYYNVSMDVQVDTLCPDSQVCSNGFITYGNSNACCEISAMELDDNNLCACPAIWTLSTDSNILKFTRPEPDIDACPTGITDFAEGDCEEDGTKCCPVGMNVKNIPATDGIYACECPVGMNITESPPGSGYTCGCPDGMVLSGDDTTCGCPVGMVLSAGDDNTCECPGGMVLSGDGYTCECTGNKSIQKDANGIATRCVCYTESIGTEDNGNMITYTASTGDSNCKEITTFENCVSTNTDSNIIYCCPSDSLPRSEGETYTCKPEDTEAKWTSNVRPFAFVGYDEDASVHHYIDGDLANVMYPTITQ</sequence>
<name>A0A7M3UNK1_9VIRU</name>
<dbReference type="Proteomes" id="UP001162120">
    <property type="component" value="Segment"/>
</dbReference>
<dbReference type="Pfam" id="PF07699">
    <property type="entry name" value="Ephrin_rec_like"/>
    <property type="match status" value="1"/>
</dbReference>
<proteinExistence type="predicted"/>
<dbReference type="SMART" id="SM01411">
    <property type="entry name" value="Ephrin_rec_like"/>
    <property type="match status" value="2"/>
</dbReference>
<evidence type="ECO:0000313" key="2">
    <source>
        <dbReference type="EMBL" id="QOI90264.1"/>
    </source>
</evidence>
<gene>
    <name evidence="2" type="ORF">HWQ62_00127</name>
</gene>